<evidence type="ECO:0000313" key="3">
    <source>
        <dbReference type="Proteomes" id="UP001596067"/>
    </source>
</evidence>
<accession>A0ABW1F722</accession>
<dbReference type="EMBL" id="JBHSOD010000062">
    <property type="protein sequence ID" value="MFC5889722.1"/>
    <property type="molecule type" value="Genomic_DNA"/>
</dbReference>
<protein>
    <recommendedName>
        <fullName evidence="4">Transposase</fullName>
    </recommendedName>
</protein>
<comment type="caution">
    <text evidence="2">The sequence shown here is derived from an EMBL/GenBank/DDBJ whole genome shotgun (WGS) entry which is preliminary data.</text>
</comment>
<gene>
    <name evidence="2" type="ORF">ACFP0N_32620</name>
</gene>
<feature type="region of interest" description="Disordered" evidence="1">
    <location>
        <begin position="1"/>
        <end position="35"/>
    </location>
</feature>
<evidence type="ECO:0008006" key="4">
    <source>
        <dbReference type="Google" id="ProtNLM"/>
    </source>
</evidence>
<sequence length="74" mass="8321">MDDHDDQDEQQPGPARSGRVHFRRSARNPNGSTAPLRTDVLAVLGVLKIATYKQLHALIAADEYRDHHRVEHVA</sequence>
<name>A0ABW1F722_9ACTN</name>
<dbReference type="RefSeq" id="WP_345327671.1">
    <property type="nucleotide sequence ID" value="NZ_BAAAVH010000010.1"/>
</dbReference>
<proteinExistence type="predicted"/>
<dbReference type="Proteomes" id="UP001596067">
    <property type="component" value="Unassembled WGS sequence"/>
</dbReference>
<evidence type="ECO:0000256" key="1">
    <source>
        <dbReference type="SAM" id="MobiDB-lite"/>
    </source>
</evidence>
<evidence type="ECO:0000313" key="2">
    <source>
        <dbReference type="EMBL" id="MFC5889722.1"/>
    </source>
</evidence>
<reference evidence="3" key="1">
    <citation type="journal article" date="2019" name="Int. J. Syst. Evol. Microbiol.">
        <title>The Global Catalogue of Microorganisms (GCM) 10K type strain sequencing project: providing services to taxonomists for standard genome sequencing and annotation.</title>
        <authorList>
            <consortium name="The Broad Institute Genomics Platform"/>
            <consortium name="The Broad Institute Genome Sequencing Center for Infectious Disease"/>
            <person name="Wu L."/>
            <person name="Ma J."/>
        </authorList>
    </citation>
    <scope>NUCLEOTIDE SEQUENCE [LARGE SCALE GENOMIC DNA]</scope>
    <source>
        <strain evidence="3">CGMCC 4.1469</strain>
    </source>
</reference>
<organism evidence="2 3">
    <name type="scientific">Kitasatospora aburaviensis</name>
    <dbReference type="NCBI Taxonomy" id="67265"/>
    <lineage>
        <taxon>Bacteria</taxon>
        <taxon>Bacillati</taxon>
        <taxon>Actinomycetota</taxon>
        <taxon>Actinomycetes</taxon>
        <taxon>Kitasatosporales</taxon>
        <taxon>Streptomycetaceae</taxon>
        <taxon>Kitasatospora</taxon>
    </lineage>
</organism>
<keyword evidence="3" id="KW-1185">Reference proteome</keyword>